<dbReference type="OrthoDB" id="412383at2759"/>
<dbReference type="Gene3D" id="3.20.20.70">
    <property type="entry name" value="Aldolase class I"/>
    <property type="match status" value="2"/>
</dbReference>
<dbReference type="Pfam" id="PF03060">
    <property type="entry name" value="NMO"/>
    <property type="match status" value="1"/>
</dbReference>
<reference evidence="5" key="1">
    <citation type="journal article" date="2017" name="Nat. Ecol. Evol.">
        <title>Genome expansion and lineage-specific genetic innovations in the forest pathogenic fungi Armillaria.</title>
        <authorList>
            <person name="Sipos G."/>
            <person name="Prasanna A.N."/>
            <person name="Walter M.C."/>
            <person name="O'Connor E."/>
            <person name="Balint B."/>
            <person name="Krizsan K."/>
            <person name="Kiss B."/>
            <person name="Hess J."/>
            <person name="Varga T."/>
            <person name="Slot J."/>
            <person name="Riley R."/>
            <person name="Boka B."/>
            <person name="Rigling D."/>
            <person name="Barry K."/>
            <person name="Lee J."/>
            <person name="Mihaltcheva S."/>
            <person name="LaButti K."/>
            <person name="Lipzen A."/>
            <person name="Waldron R."/>
            <person name="Moloney N.M."/>
            <person name="Sperisen C."/>
            <person name="Kredics L."/>
            <person name="Vagvoelgyi C."/>
            <person name="Patrignani A."/>
            <person name="Fitzpatrick D."/>
            <person name="Nagy I."/>
            <person name="Doyle S."/>
            <person name="Anderson J.B."/>
            <person name="Grigoriev I.V."/>
            <person name="Gueldener U."/>
            <person name="Muensterkoetter M."/>
            <person name="Nagy L.G."/>
        </authorList>
    </citation>
    <scope>NUCLEOTIDE SEQUENCE [LARGE SCALE GENOMIC DNA]</scope>
    <source>
        <strain evidence="5">C18/9</strain>
    </source>
</reference>
<sequence>MITTAVTKILGINVPIVQGGMQWVGVPQLAAAVSEAGGLGILTALTQPNPDALRAAIRQTRKLTSKPFGVNITLLPSINPPDYEGYARAAVSEGVRIFETAGNNPGPLIKFFKSEDCVVLHKCTTLRHAKVRDSTQPTVKPVDGHAKRQSAQKMGVDILSIDGFECAGHPGEEDIGGLVLLAKAAKELTVPYIASGGIADGRGLAAALALGASGVNMGTRFMCTVERSVIFLKLIPKNMANNCRFSSPIHPSIKDKIVASKETDTVHIFRTLRNTARVFKNKISMEVVALERRPGGAKFEDIRDLVSGQRGKMVYENGDPDYGIWSAGVTVGLIDDIPTCKTLLDRMATEAEGIIGGLNAAVTRAKL</sequence>
<keyword evidence="1" id="KW-0285">Flavoprotein</keyword>
<name>A0A284RF81_ARMOS</name>
<dbReference type="PANTHER" id="PTHR32332">
    <property type="entry name" value="2-NITROPROPANE DIOXYGENASE"/>
    <property type="match status" value="1"/>
</dbReference>
<dbReference type="EMBL" id="FUEG01000008">
    <property type="protein sequence ID" value="SJL07417.1"/>
    <property type="molecule type" value="Genomic_DNA"/>
</dbReference>
<gene>
    <name evidence="4" type="ORF">ARMOST_10766</name>
</gene>
<dbReference type="OMA" id="IDDLPSC"/>
<dbReference type="PANTHER" id="PTHR32332:SF20">
    <property type="entry name" value="2-NITROPROPANE DIOXYGENASE-LIKE PROTEIN"/>
    <property type="match status" value="1"/>
</dbReference>
<evidence type="ECO:0000256" key="3">
    <source>
        <dbReference type="ARBA" id="ARBA00023002"/>
    </source>
</evidence>
<evidence type="ECO:0000313" key="4">
    <source>
        <dbReference type="EMBL" id="SJL07417.1"/>
    </source>
</evidence>
<keyword evidence="2" id="KW-0288">FMN</keyword>
<evidence type="ECO:0000313" key="5">
    <source>
        <dbReference type="Proteomes" id="UP000219338"/>
    </source>
</evidence>
<dbReference type="InterPro" id="IPR013785">
    <property type="entry name" value="Aldolase_TIM"/>
</dbReference>
<dbReference type="Proteomes" id="UP000219338">
    <property type="component" value="Unassembled WGS sequence"/>
</dbReference>
<keyword evidence="3" id="KW-0560">Oxidoreductase</keyword>
<dbReference type="SUPFAM" id="SSF51412">
    <property type="entry name" value="Inosine monophosphate dehydrogenase (IMPDH)"/>
    <property type="match status" value="1"/>
</dbReference>
<keyword evidence="5" id="KW-1185">Reference proteome</keyword>
<organism evidence="4 5">
    <name type="scientific">Armillaria ostoyae</name>
    <name type="common">Armillaria root rot fungus</name>
    <dbReference type="NCBI Taxonomy" id="47428"/>
    <lineage>
        <taxon>Eukaryota</taxon>
        <taxon>Fungi</taxon>
        <taxon>Dikarya</taxon>
        <taxon>Basidiomycota</taxon>
        <taxon>Agaricomycotina</taxon>
        <taxon>Agaricomycetes</taxon>
        <taxon>Agaricomycetidae</taxon>
        <taxon>Agaricales</taxon>
        <taxon>Marasmiineae</taxon>
        <taxon>Physalacriaceae</taxon>
        <taxon>Armillaria</taxon>
    </lineage>
</organism>
<evidence type="ECO:0000256" key="2">
    <source>
        <dbReference type="ARBA" id="ARBA00022643"/>
    </source>
</evidence>
<dbReference type="AlphaFoldDB" id="A0A284RF81"/>
<dbReference type="InterPro" id="IPR004136">
    <property type="entry name" value="NMO"/>
</dbReference>
<dbReference type="STRING" id="47428.A0A284RF81"/>
<dbReference type="GO" id="GO:0051213">
    <property type="term" value="F:dioxygenase activity"/>
    <property type="evidence" value="ECO:0007669"/>
    <property type="project" value="UniProtKB-KW"/>
</dbReference>
<evidence type="ECO:0000256" key="1">
    <source>
        <dbReference type="ARBA" id="ARBA00022630"/>
    </source>
</evidence>
<dbReference type="GO" id="GO:0018580">
    <property type="term" value="F:nitronate monooxygenase activity"/>
    <property type="evidence" value="ECO:0007669"/>
    <property type="project" value="InterPro"/>
</dbReference>
<accession>A0A284RF81</accession>
<protein>
    <submittedName>
        <fullName evidence="4">Related to 2-Nitropropane dioxygenase</fullName>
    </submittedName>
</protein>
<dbReference type="CDD" id="cd04730">
    <property type="entry name" value="NPD_like"/>
    <property type="match status" value="1"/>
</dbReference>
<proteinExistence type="predicted"/>
<keyword evidence="4" id="KW-0223">Dioxygenase</keyword>